<dbReference type="PANTHER" id="PTHR11803">
    <property type="entry name" value="2-IMINOBUTANOATE/2-IMINOPROPANOATE DEAMINASE RIDA"/>
    <property type="match status" value="1"/>
</dbReference>
<dbReference type="CDD" id="cd00448">
    <property type="entry name" value="YjgF_YER057c_UK114_family"/>
    <property type="match status" value="1"/>
</dbReference>
<gene>
    <name evidence="2" type="ORF">J2T15_000164</name>
</gene>
<dbReference type="EMBL" id="JAUSSU010000001">
    <property type="protein sequence ID" value="MDQ0110748.1"/>
    <property type="molecule type" value="Genomic_DNA"/>
</dbReference>
<sequence>MQRWLFSNIVLRKFTSPGMVSSDNYNQGVEVTSFQCMLFVSGQVGIGPDGIPGKDIREQTEFALNKLNKVLAGADMDINDIVKSTIYLTDEYLIGPFMEVGAGFLPTPPQATTAHSFAEIGGLVVESNIIVYIWGSSNYPLIDLDLQGH</sequence>
<accession>A0ABT9TTS8</accession>
<dbReference type="Pfam" id="PF01042">
    <property type="entry name" value="Ribonuc_L-PSP"/>
    <property type="match status" value="1"/>
</dbReference>
<dbReference type="InterPro" id="IPR035959">
    <property type="entry name" value="RutC-like_sf"/>
</dbReference>
<comment type="similarity">
    <text evidence="1">Belongs to the RutC family.</text>
</comment>
<dbReference type="RefSeq" id="WP_307200099.1">
    <property type="nucleotide sequence ID" value="NZ_JAUSSU010000001.1"/>
</dbReference>
<proteinExistence type="inferred from homology"/>
<evidence type="ECO:0000313" key="3">
    <source>
        <dbReference type="Proteomes" id="UP001229346"/>
    </source>
</evidence>
<evidence type="ECO:0000256" key="1">
    <source>
        <dbReference type="ARBA" id="ARBA00010552"/>
    </source>
</evidence>
<dbReference type="SUPFAM" id="SSF55298">
    <property type="entry name" value="YjgF-like"/>
    <property type="match status" value="1"/>
</dbReference>
<organism evidence="2 3">
    <name type="scientific">Paenibacillus harenae</name>
    <dbReference type="NCBI Taxonomy" id="306543"/>
    <lineage>
        <taxon>Bacteria</taxon>
        <taxon>Bacillati</taxon>
        <taxon>Bacillota</taxon>
        <taxon>Bacilli</taxon>
        <taxon>Bacillales</taxon>
        <taxon>Paenibacillaceae</taxon>
        <taxon>Paenibacillus</taxon>
    </lineage>
</organism>
<evidence type="ECO:0000313" key="2">
    <source>
        <dbReference type="EMBL" id="MDQ0110748.1"/>
    </source>
</evidence>
<reference evidence="2 3" key="1">
    <citation type="submission" date="2023-07" db="EMBL/GenBank/DDBJ databases">
        <title>Sorghum-associated microbial communities from plants grown in Nebraska, USA.</title>
        <authorList>
            <person name="Schachtman D."/>
        </authorList>
    </citation>
    <scope>NUCLEOTIDE SEQUENCE [LARGE SCALE GENOMIC DNA]</scope>
    <source>
        <strain evidence="2 3">CC482</strain>
    </source>
</reference>
<dbReference type="Proteomes" id="UP001229346">
    <property type="component" value="Unassembled WGS sequence"/>
</dbReference>
<keyword evidence="3" id="KW-1185">Reference proteome</keyword>
<dbReference type="InterPro" id="IPR006175">
    <property type="entry name" value="YjgF/YER057c/UK114"/>
</dbReference>
<dbReference type="PANTHER" id="PTHR11803:SF58">
    <property type="entry name" value="PROTEIN HMF1-RELATED"/>
    <property type="match status" value="1"/>
</dbReference>
<protein>
    <submittedName>
        <fullName evidence="2">Enamine deaminase RidA (YjgF/YER057c/UK114 family)</fullName>
    </submittedName>
</protein>
<comment type="caution">
    <text evidence="2">The sequence shown here is derived from an EMBL/GenBank/DDBJ whole genome shotgun (WGS) entry which is preliminary data.</text>
</comment>
<dbReference type="Gene3D" id="3.30.1330.40">
    <property type="entry name" value="RutC-like"/>
    <property type="match status" value="1"/>
</dbReference>
<name>A0ABT9TTS8_PAEHA</name>